<evidence type="ECO:0000313" key="6">
    <source>
        <dbReference type="Proteomes" id="UP000697995"/>
    </source>
</evidence>
<dbReference type="PROSITE" id="PS00455">
    <property type="entry name" value="AMP_BINDING"/>
    <property type="match status" value="1"/>
</dbReference>
<dbReference type="InterPro" id="IPR025110">
    <property type="entry name" value="AMP-bd_C"/>
</dbReference>
<protein>
    <submittedName>
        <fullName evidence="5">Long-chain fatty acid--CoA ligase</fullName>
    </submittedName>
</protein>
<dbReference type="Pfam" id="PF00501">
    <property type="entry name" value="AMP-binding"/>
    <property type="match status" value="1"/>
</dbReference>
<comment type="caution">
    <text evidence="5">The sequence shown here is derived from an EMBL/GenBank/DDBJ whole genome shotgun (WGS) entry which is preliminary data.</text>
</comment>
<evidence type="ECO:0000313" key="5">
    <source>
        <dbReference type="EMBL" id="MBK1661168.1"/>
    </source>
</evidence>
<evidence type="ECO:0000256" key="1">
    <source>
        <dbReference type="ARBA" id="ARBA00006432"/>
    </source>
</evidence>
<evidence type="ECO:0000256" key="2">
    <source>
        <dbReference type="ARBA" id="ARBA00022598"/>
    </source>
</evidence>
<dbReference type="InterPro" id="IPR045851">
    <property type="entry name" value="AMP-bd_C_sf"/>
</dbReference>
<dbReference type="Gene3D" id="3.30.300.30">
    <property type="match status" value="1"/>
</dbReference>
<proteinExistence type="inferred from homology"/>
<evidence type="ECO:0000259" key="4">
    <source>
        <dbReference type="Pfam" id="PF13193"/>
    </source>
</evidence>
<dbReference type="GO" id="GO:0016874">
    <property type="term" value="F:ligase activity"/>
    <property type="evidence" value="ECO:0007669"/>
    <property type="project" value="UniProtKB-KW"/>
</dbReference>
<sequence>MNDAALIISGDRQVSRGTLQERARRAASGFAALGVRAGDCVALLLRNDFPFLEASYAATMLGGYAVPINWHWKPEEVAYLLRDCDARIVVAHADLLPLLAEAPPGLAVIAVRTPPELAAAYGLPEVEPPGEEWETWLARQPAWDGPPQPARESMIYTSGTTGRPKGVRRMPPTPAQAEATARNRAQIYGIRPGIRALLPGPLYHSAPNGFGLRSGTLAERLVLMPRFDPEQLLALIEEHRIDTTFLVPTMLVRLLRLPEAVRRRYELSSLRHVTHAAAPCPPEVKRAMINWWGPVLHEFYGATDLGAPTACDSHEWLAKPGTVGRLTEGAVLRIVDAEGRDCPTGVPGEIYAGCDYMPDFTYHKRDAERRAVESDGLITVGDVGYLDADGYLFLCDRKRDMVISGGVNIYPAEIEAVLIGVEGVLDCAVFGIPDPEYGEALCAAVRALPGTTESAIRAALQARLANFKVPRRIEFHDDLPRDDSGKLLKRKLREPHWQGSGRSI</sequence>
<reference evidence="5 6" key="1">
    <citation type="journal article" date="2020" name="Microorganisms">
        <title>Osmotic Adaptation and Compatible Solute Biosynthesis of Phototrophic Bacteria as Revealed from Genome Analyses.</title>
        <authorList>
            <person name="Imhoff J.F."/>
            <person name="Rahn T."/>
            <person name="Kunzel S."/>
            <person name="Keller A."/>
            <person name="Neulinger S.C."/>
        </authorList>
    </citation>
    <scope>NUCLEOTIDE SEQUENCE [LARGE SCALE GENOMIC DNA]</scope>
    <source>
        <strain evidence="5 6">DSM 15382</strain>
    </source>
</reference>
<organism evidence="5 6">
    <name type="scientific">Paracraurococcus ruber</name>
    <dbReference type="NCBI Taxonomy" id="77675"/>
    <lineage>
        <taxon>Bacteria</taxon>
        <taxon>Pseudomonadati</taxon>
        <taxon>Pseudomonadota</taxon>
        <taxon>Alphaproteobacteria</taxon>
        <taxon>Acetobacterales</taxon>
        <taxon>Roseomonadaceae</taxon>
        <taxon>Paracraurococcus</taxon>
    </lineage>
</organism>
<name>A0ABS1D3C1_9PROT</name>
<dbReference type="SUPFAM" id="SSF56801">
    <property type="entry name" value="Acetyl-CoA synthetase-like"/>
    <property type="match status" value="1"/>
</dbReference>
<comment type="similarity">
    <text evidence="1">Belongs to the ATP-dependent AMP-binding enzyme family.</text>
</comment>
<dbReference type="PANTHER" id="PTHR43201">
    <property type="entry name" value="ACYL-COA SYNTHETASE"/>
    <property type="match status" value="1"/>
</dbReference>
<feature type="domain" description="AMP-dependent synthetase/ligase" evidence="3">
    <location>
        <begin position="4"/>
        <end position="352"/>
    </location>
</feature>
<dbReference type="NCBIfam" id="NF009071">
    <property type="entry name" value="PRK12406.1"/>
    <property type="match status" value="1"/>
</dbReference>
<dbReference type="Pfam" id="PF13193">
    <property type="entry name" value="AMP-binding_C"/>
    <property type="match status" value="1"/>
</dbReference>
<gene>
    <name evidence="5" type="ORF">CKO45_23435</name>
</gene>
<dbReference type="Proteomes" id="UP000697995">
    <property type="component" value="Unassembled WGS sequence"/>
</dbReference>
<evidence type="ECO:0000259" key="3">
    <source>
        <dbReference type="Pfam" id="PF00501"/>
    </source>
</evidence>
<feature type="domain" description="AMP-binding enzyme C-terminal" evidence="4">
    <location>
        <begin position="413"/>
        <end position="486"/>
    </location>
</feature>
<dbReference type="InterPro" id="IPR042099">
    <property type="entry name" value="ANL_N_sf"/>
</dbReference>
<dbReference type="EMBL" id="NRSG01000260">
    <property type="protein sequence ID" value="MBK1661168.1"/>
    <property type="molecule type" value="Genomic_DNA"/>
</dbReference>
<dbReference type="Gene3D" id="3.40.50.12780">
    <property type="entry name" value="N-terminal domain of ligase-like"/>
    <property type="match status" value="1"/>
</dbReference>
<accession>A0ABS1D3C1</accession>
<dbReference type="RefSeq" id="WP_133220446.1">
    <property type="nucleotide sequence ID" value="NZ_NRSG01000260.1"/>
</dbReference>
<dbReference type="InterPro" id="IPR020845">
    <property type="entry name" value="AMP-binding_CS"/>
</dbReference>
<keyword evidence="2 5" id="KW-0436">Ligase</keyword>
<dbReference type="InterPro" id="IPR000873">
    <property type="entry name" value="AMP-dep_synth/lig_dom"/>
</dbReference>
<keyword evidence="6" id="KW-1185">Reference proteome</keyword>
<dbReference type="PANTHER" id="PTHR43201:SF5">
    <property type="entry name" value="MEDIUM-CHAIN ACYL-COA LIGASE ACSF2, MITOCHONDRIAL"/>
    <property type="match status" value="1"/>
</dbReference>